<dbReference type="InterPro" id="IPR011460">
    <property type="entry name" value="Lcl_C"/>
</dbReference>
<reference evidence="5" key="1">
    <citation type="journal article" date="2019" name="PLoS Negl. Trop. Dis.">
        <title>Revisiting the worldwide diversity of Leptospira species in the environment.</title>
        <authorList>
            <person name="Vincent A.T."/>
            <person name="Schiettekatte O."/>
            <person name="Bourhy P."/>
            <person name="Veyrier F.J."/>
            <person name="Picardeau M."/>
        </authorList>
    </citation>
    <scope>NUCLEOTIDE SEQUENCE [LARGE SCALE GENOMIC DNA]</scope>
    <source>
        <strain evidence="5">SCS5</strain>
    </source>
</reference>
<protein>
    <submittedName>
        <fullName evidence="5">DUF1566 domain-containing protein</fullName>
    </submittedName>
</protein>
<dbReference type="Proteomes" id="UP000297855">
    <property type="component" value="Unassembled WGS sequence"/>
</dbReference>
<feature type="domain" description="Lcl C-terminal" evidence="2">
    <location>
        <begin position="805"/>
        <end position="922"/>
    </location>
</feature>
<keyword evidence="1" id="KW-0732">Signal</keyword>
<feature type="domain" description="GH29D-like beta-sandwich" evidence="4">
    <location>
        <begin position="198"/>
        <end position="235"/>
    </location>
</feature>
<dbReference type="PROSITE" id="PS51257">
    <property type="entry name" value="PROKAR_LIPOPROTEIN"/>
    <property type="match status" value="1"/>
</dbReference>
<keyword evidence="6" id="KW-1185">Reference proteome</keyword>
<dbReference type="InterPro" id="IPR032812">
    <property type="entry name" value="SbsA_Ig"/>
</dbReference>
<feature type="domain" description="GH29D-like beta-sandwich" evidence="4">
    <location>
        <begin position="415"/>
        <end position="476"/>
    </location>
</feature>
<evidence type="ECO:0000259" key="3">
    <source>
        <dbReference type="Pfam" id="PF13205"/>
    </source>
</evidence>
<dbReference type="Pfam" id="PF07603">
    <property type="entry name" value="Lcl_C"/>
    <property type="match status" value="1"/>
</dbReference>
<dbReference type="InterPro" id="IPR059177">
    <property type="entry name" value="GH29D-like_dom"/>
</dbReference>
<sequence length="935" mass="96846">MFGIILKNRFSGRFFSVFLCFSYFLVASCSPNRPDTSLLSILEQMVVNTAGVLSGNSSGGIFSSGSGFSTLSPGRSVNLNGSNAPMVNGVVVDASGTGHAIGISTQGNGVPNLIFLYSGNSNTPYAVDVNGDGIPDYYLCYHSDGTITLSMGPNCSGSPVTIYAGQGFDTNGDGVVDNPIIARLATDTIPPSSSVNLTPGTYGGVQTVTITCADNVAPGNIAYTLDGSTPTYSPQNGTITNPPKTSTTIGGSGDGTYILKYRCRDLAGNVENVNTATYIVNHNVPNITLVSPPVSFYLSSLSGAIQSTSYVWKSSQTGTYSVRQNATGCTDGTVLESGTVSANQNNTSFLSASQLSLGPNTIFICVSGGLTGQNSFSVTRDDTPPTVTANPGAGGYGYDGTTPIIVQLTYQDNITVSSGYQVAYTTDGSAPAINSLTGAISNGNSYPPSTGNGISLTSNTTIRFLARDLAGNLSTVGSAVYVIDSSRPTIQVNSTSPSNKVVNASNAFGINWQFSGNGASYKVLLGGSNCTSATTTTTTNGTTTSKTTYSGPSGVKYSNATDCECNNGATPTGVSSFTSGNVVSGTPTNSDINVGTAVSTSLANLNFTVGKNSVILCVGNQANQPEYGMQTLNVWKDTQAPKLVSATPSGGATGVNPNPSQLTLVFSEPLDPTSTPVLTVQVFQYSSWKTLNTSNAKFQFLWSSNQPDTLLIQLPWIFFPENALVQWSIGAGSLKDAAGLALASTVTQSFLTTTFGVATGMTAPLFVTGEGDEPSVGSLSIAQSLKTGASIPSGLWSNSYSGDAVVWDANTNLIWKQSDEGVSTDFFTALNTCSALNLAHSGSGYASITNWRLPTVQDLETLSIYNASPSIAVASAFSGTLAAPYWSSTLFAPTVTNGWYVDFQYPDIYFDAVTASYTVRCVSGTMGQGTPKVTP</sequence>
<evidence type="ECO:0000259" key="4">
    <source>
        <dbReference type="Pfam" id="PF13290"/>
    </source>
</evidence>
<evidence type="ECO:0000313" key="6">
    <source>
        <dbReference type="Proteomes" id="UP000297855"/>
    </source>
</evidence>
<comment type="caution">
    <text evidence="5">The sequence shown here is derived from an EMBL/GenBank/DDBJ whole genome shotgun (WGS) entry which is preliminary data.</text>
</comment>
<dbReference type="Pfam" id="PF13290">
    <property type="entry name" value="CHB_HEX_C_1"/>
    <property type="match status" value="2"/>
</dbReference>
<dbReference type="EMBL" id="RQEV01000011">
    <property type="protein sequence ID" value="TGK17835.1"/>
    <property type="molecule type" value="Genomic_DNA"/>
</dbReference>
<dbReference type="AlphaFoldDB" id="A0A4R9GPJ1"/>
<evidence type="ECO:0000313" key="5">
    <source>
        <dbReference type="EMBL" id="TGK17835.1"/>
    </source>
</evidence>
<gene>
    <name evidence="5" type="ORF">EHO61_10170</name>
</gene>
<accession>A0A4R9GPJ1</accession>
<evidence type="ECO:0000259" key="2">
    <source>
        <dbReference type="Pfam" id="PF07603"/>
    </source>
</evidence>
<organism evidence="5 6">
    <name type="scientific">Leptospira fluminis</name>
    <dbReference type="NCBI Taxonomy" id="2484979"/>
    <lineage>
        <taxon>Bacteria</taxon>
        <taxon>Pseudomonadati</taxon>
        <taxon>Spirochaetota</taxon>
        <taxon>Spirochaetia</taxon>
        <taxon>Leptospirales</taxon>
        <taxon>Leptospiraceae</taxon>
        <taxon>Leptospira</taxon>
    </lineage>
</organism>
<proteinExistence type="predicted"/>
<feature type="domain" description="SbsA Ig-like" evidence="3">
    <location>
        <begin position="637"/>
        <end position="752"/>
    </location>
</feature>
<dbReference type="Pfam" id="PF13205">
    <property type="entry name" value="Big_5"/>
    <property type="match status" value="1"/>
</dbReference>
<name>A0A4R9GPJ1_9LEPT</name>
<evidence type="ECO:0000256" key="1">
    <source>
        <dbReference type="ARBA" id="ARBA00022729"/>
    </source>
</evidence>
<dbReference type="OrthoDB" id="343463at2"/>